<dbReference type="InterPro" id="IPR019057">
    <property type="entry name" value="Restrct_endonuc_II_Eco47II"/>
</dbReference>
<accession>D3VQL5</accession>
<proteinExistence type="predicted"/>
<dbReference type="RefSeq" id="WP_013022017.1">
    <property type="nucleotide sequence ID" value="NC_013948.1"/>
</dbReference>
<dbReference type="KEGG" id="mal:MAGa3970"/>
<name>D3VQL5_MYCAA</name>
<sequence>MVLFFRYSKKALFTLRIYNLKRFNKNLIDPIKLVFDKNVFNKTFEEIIELEILRQRDKTNNNLIGYFHQNIFKYIKNCTVPKHGWDIIFKNNITTYYVELKNKHNTLNSSSSSNTFIKMQDKLLSEGNKDNVICALVEVIAAYSQDIPWIRNINNKRIVNQKIRRISIDKFYEIVTGEKDAFKNLCLQLPITIEKIVNNNSYYKLEKDSVLEELLSLDKDLLLALYKLAFETYNGFDF</sequence>
<evidence type="ECO:0000313" key="2">
    <source>
        <dbReference type="Proteomes" id="UP000006902"/>
    </source>
</evidence>
<reference evidence="2" key="1">
    <citation type="journal article" date="2010" name="BMC Genomics">
        <title>Comparative genomic and proteomic analyses of two Mycoplasma agalactiae strains: clues to the macro- and micro-events that are shaping mycoplasma diversity.</title>
        <authorList>
            <person name="Nouvel L.X."/>
            <person name="Sirand-Pugnet P."/>
            <person name="Marenda M.S."/>
            <person name="Sagne E."/>
            <person name="Barbe V."/>
            <person name="Mangenot S."/>
            <person name="Schenowitz C."/>
            <person name="Jacob D."/>
            <person name="Barre A."/>
            <person name="Claverol S."/>
            <person name="Blanchard A."/>
            <person name="Citti C."/>
        </authorList>
    </citation>
    <scope>NUCLEOTIDE SEQUENCE [LARGE SCALE GENOMIC DNA]</scope>
    <source>
        <strain evidence="2">5632</strain>
    </source>
</reference>
<dbReference type="Proteomes" id="UP000006902">
    <property type="component" value="Chromosome"/>
</dbReference>
<dbReference type="EMBL" id="FP671138">
    <property type="protein sequence ID" value="CBH40610.1"/>
    <property type="molecule type" value="Genomic_DNA"/>
</dbReference>
<evidence type="ECO:0000313" key="1">
    <source>
        <dbReference type="EMBL" id="CBH40610.1"/>
    </source>
</evidence>
<dbReference type="eggNOG" id="ENOG502Z7MS">
    <property type="taxonomic scope" value="Bacteria"/>
</dbReference>
<dbReference type="AlphaFoldDB" id="D3VQL5"/>
<gene>
    <name evidence="1" type="ordered locus">MAGa3970</name>
</gene>
<protein>
    <submittedName>
        <fullName evidence="1">Type II site specific deoxyribonuclease,sau96I like</fullName>
    </submittedName>
</protein>
<dbReference type="Pfam" id="PF09553">
    <property type="entry name" value="RE_Eco47II"/>
    <property type="match status" value="1"/>
</dbReference>
<dbReference type="OrthoDB" id="9806692at2"/>
<dbReference type="GO" id="GO:0003677">
    <property type="term" value="F:DNA binding"/>
    <property type="evidence" value="ECO:0007669"/>
    <property type="project" value="InterPro"/>
</dbReference>
<dbReference type="REBASE" id="24907">
    <property type="entry name" value="Mag5632ORF3950P"/>
</dbReference>
<dbReference type="GO" id="GO:0009307">
    <property type="term" value="P:DNA restriction-modification system"/>
    <property type="evidence" value="ECO:0007669"/>
    <property type="project" value="InterPro"/>
</dbReference>
<organism evidence="1 2">
    <name type="scientific">Mycoplasmopsis agalactiae</name>
    <name type="common">Mycoplasma agalactiae</name>
    <dbReference type="NCBI Taxonomy" id="2110"/>
    <lineage>
        <taxon>Bacteria</taxon>
        <taxon>Bacillati</taxon>
        <taxon>Mycoplasmatota</taxon>
        <taxon>Mycoplasmoidales</taxon>
        <taxon>Metamycoplasmataceae</taxon>
        <taxon>Mycoplasmopsis</taxon>
    </lineage>
</organism>
<dbReference type="GO" id="GO:0009036">
    <property type="term" value="F:type II site-specific deoxyribonuclease activity"/>
    <property type="evidence" value="ECO:0007669"/>
    <property type="project" value="InterPro"/>
</dbReference>